<evidence type="ECO:0008006" key="3">
    <source>
        <dbReference type="Google" id="ProtNLM"/>
    </source>
</evidence>
<dbReference type="STRING" id="1123291.SAMN04490355_102157"/>
<reference evidence="2" key="1">
    <citation type="submission" date="2016-10" db="EMBL/GenBank/DDBJ databases">
        <authorList>
            <person name="Varghese N."/>
            <person name="Submissions S."/>
        </authorList>
    </citation>
    <scope>NUCLEOTIDE SEQUENCE [LARGE SCALE GENOMIC DNA]</scope>
    <source>
        <strain evidence="2">DSM 13327</strain>
    </source>
</reference>
<dbReference type="Gene3D" id="1.25.40.10">
    <property type="entry name" value="Tetratricopeptide repeat domain"/>
    <property type="match status" value="1"/>
</dbReference>
<dbReference type="RefSeq" id="WP_090937784.1">
    <property type="nucleotide sequence ID" value="NZ_FOTS01000021.1"/>
</dbReference>
<dbReference type="AlphaFoldDB" id="A0A1I4L2G2"/>
<dbReference type="InterPro" id="IPR018708">
    <property type="entry name" value="DUF2225"/>
</dbReference>
<dbReference type="Pfam" id="PF09986">
    <property type="entry name" value="DUF2225"/>
    <property type="match status" value="1"/>
</dbReference>
<name>A0A1I4L2G2_9FIRM</name>
<evidence type="ECO:0000313" key="1">
    <source>
        <dbReference type="EMBL" id="SFL85202.1"/>
    </source>
</evidence>
<organism evidence="1 2">
    <name type="scientific">Pelosinus propionicus DSM 13327</name>
    <dbReference type="NCBI Taxonomy" id="1123291"/>
    <lineage>
        <taxon>Bacteria</taxon>
        <taxon>Bacillati</taxon>
        <taxon>Bacillota</taxon>
        <taxon>Negativicutes</taxon>
        <taxon>Selenomonadales</taxon>
        <taxon>Sporomusaceae</taxon>
        <taxon>Pelosinus</taxon>
    </lineage>
</organism>
<evidence type="ECO:0000313" key="2">
    <source>
        <dbReference type="Proteomes" id="UP000199520"/>
    </source>
</evidence>
<proteinExistence type="predicted"/>
<dbReference type="InterPro" id="IPR011990">
    <property type="entry name" value="TPR-like_helical_dom_sf"/>
</dbReference>
<dbReference type="EMBL" id="FOTS01000021">
    <property type="protein sequence ID" value="SFL85202.1"/>
    <property type="molecule type" value="Genomic_DNA"/>
</dbReference>
<protein>
    <recommendedName>
        <fullName evidence="3">DUF2225 domain-containing protein</fullName>
    </recommendedName>
</protein>
<dbReference type="Proteomes" id="UP000199520">
    <property type="component" value="Unassembled WGS sequence"/>
</dbReference>
<accession>A0A1I4L2G2</accession>
<keyword evidence="2" id="KW-1185">Reference proteome</keyword>
<dbReference type="OrthoDB" id="9780343at2"/>
<sequence length="228" mass="26535">MLDTLFSVEKKCPICQETFPVTRVRSRLVMMRQDSDFCSYYKDINPYYYKVWMCPHCGYAAQDNYFEDISPVAAERIQRFFADRNVKIDLSGTRSREQAIVSHQLAIVCAELAAVPASRLAGLHMRLGWLYREARLAEQEQATLLKAIDYYEYVLDHENMPVGPMTELTIMYLIGDLLRRTNQSEKALLYLNKVVSNPKARQEKRIADLARDAWQDVRAERRANEEHA</sequence>
<gene>
    <name evidence="1" type="ORF">SAMN04490355_102157</name>
</gene>